<dbReference type="NCBIfam" id="TIGR00810">
    <property type="entry name" value="secG"/>
    <property type="match status" value="1"/>
</dbReference>
<dbReference type="GO" id="GO:0065002">
    <property type="term" value="P:intracellular protein transmembrane transport"/>
    <property type="evidence" value="ECO:0007669"/>
    <property type="project" value="TreeGrafter"/>
</dbReference>
<evidence type="ECO:0000256" key="7">
    <source>
        <dbReference type="ARBA" id="ARBA00022989"/>
    </source>
</evidence>
<dbReference type="EMBL" id="UINC01103762">
    <property type="protein sequence ID" value="SVC66395.1"/>
    <property type="molecule type" value="Genomic_DNA"/>
</dbReference>
<dbReference type="AlphaFoldDB" id="A0A382P1C3"/>
<dbReference type="InterPro" id="IPR004692">
    <property type="entry name" value="SecG"/>
</dbReference>
<comment type="similarity">
    <text evidence="2">Belongs to the SecG family.</text>
</comment>
<organism evidence="12">
    <name type="scientific">marine metagenome</name>
    <dbReference type="NCBI Taxonomy" id="408172"/>
    <lineage>
        <taxon>unclassified sequences</taxon>
        <taxon>metagenomes</taxon>
        <taxon>ecological metagenomes</taxon>
    </lineage>
</organism>
<feature type="region of interest" description="Disordered" evidence="10">
    <location>
        <begin position="83"/>
        <end position="114"/>
    </location>
</feature>
<sequence>MTAVVIVIHLMLAIAMILIVMIQQSEGGGLGIGGGSGGGMGGFMTGRATANLLTRATAIIAAAFMGTSLLLAVLADQGRSSQRSIIDRPVGEPTNQQPVKSLPSLPSLPNSPAN</sequence>
<evidence type="ECO:0000256" key="5">
    <source>
        <dbReference type="ARBA" id="ARBA00022692"/>
    </source>
</evidence>
<dbReference type="GO" id="GO:0043952">
    <property type="term" value="P:protein transport by the Sec complex"/>
    <property type="evidence" value="ECO:0007669"/>
    <property type="project" value="TreeGrafter"/>
</dbReference>
<keyword evidence="9 11" id="KW-0472">Membrane</keyword>
<evidence type="ECO:0000256" key="1">
    <source>
        <dbReference type="ARBA" id="ARBA00004651"/>
    </source>
</evidence>
<keyword evidence="3" id="KW-0813">Transport</keyword>
<reference evidence="12" key="1">
    <citation type="submission" date="2018-05" db="EMBL/GenBank/DDBJ databases">
        <authorList>
            <person name="Lanie J.A."/>
            <person name="Ng W.-L."/>
            <person name="Kazmierczak K.M."/>
            <person name="Andrzejewski T.M."/>
            <person name="Davidsen T.M."/>
            <person name="Wayne K.J."/>
            <person name="Tettelin H."/>
            <person name="Glass J.I."/>
            <person name="Rusch D."/>
            <person name="Podicherti R."/>
            <person name="Tsui H.-C.T."/>
            <person name="Winkler M.E."/>
        </authorList>
    </citation>
    <scope>NUCLEOTIDE SEQUENCE</scope>
</reference>
<accession>A0A382P1C3</accession>
<dbReference type="PANTHER" id="PTHR34182">
    <property type="entry name" value="PROTEIN-EXPORT MEMBRANE PROTEIN SECG"/>
    <property type="match status" value="1"/>
</dbReference>
<evidence type="ECO:0000256" key="3">
    <source>
        <dbReference type="ARBA" id="ARBA00022448"/>
    </source>
</evidence>
<keyword evidence="4" id="KW-1003">Cell membrane</keyword>
<gene>
    <name evidence="12" type="ORF">METZ01_LOCUS319249</name>
</gene>
<evidence type="ECO:0000256" key="11">
    <source>
        <dbReference type="SAM" id="Phobius"/>
    </source>
</evidence>
<keyword evidence="8" id="KW-0811">Translocation</keyword>
<evidence type="ECO:0000256" key="9">
    <source>
        <dbReference type="ARBA" id="ARBA00023136"/>
    </source>
</evidence>
<evidence type="ECO:0000256" key="8">
    <source>
        <dbReference type="ARBA" id="ARBA00023010"/>
    </source>
</evidence>
<keyword evidence="7 11" id="KW-1133">Transmembrane helix</keyword>
<evidence type="ECO:0000256" key="2">
    <source>
        <dbReference type="ARBA" id="ARBA00008445"/>
    </source>
</evidence>
<evidence type="ECO:0000313" key="12">
    <source>
        <dbReference type="EMBL" id="SVC66395.1"/>
    </source>
</evidence>
<dbReference type="Pfam" id="PF03840">
    <property type="entry name" value="SecG"/>
    <property type="match status" value="1"/>
</dbReference>
<protein>
    <recommendedName>
        <fullName evidence="13">Protein-export membrane protein SecG</fullName>
    </recommendedName>
</protein>
<dbReference type="GO" id="GO:0015450">
    <property type="term" value="F:protein-transporting ATPase activity"/>
    <property type="evidence" value="ECO:0007669"/>
    <property type="project" value="InterPro"/>
</dbReference>
<feature type="transmembrane region" description="Helical" evidence="11">
    <location>
        <begin position="6"/>
        <end position="22"/>
    </location>
</feature>
<proteinExistence type="inferred from homology"/>
<evidence type="ECO:0000256" key="6">
    <source>
        <dbReference type="ARBA" id="ARBA00022927"/>
    </source>
</evidence>
<evidence type="ECO:0008006" key="13">
    <source>
        <dbReference type="Google" id="ProtNLM"/>
    </source>
</evidence>
<evidence type="ECO:0000256" key="4">
    <source>
        <dbReference type="ARBA" id="ARBA00022475"/>
    </source>
</evidence>
<dbReference type="GO" id="GO:0005886">
    <property type="term" value="C:plasma membrane"/>
    <property type="evidence" value="ECO:0007669"/>
    <property type="project" value="UniProtKB-SubCell"/>
</dbReference>
<comment type="subcellular location">
    <subcellularLocation>
        <location evidence="1">Cell membrane</location>
        <topology evidence="1">Multi-pass membrane protein</topology>
    </subcellularLocation>
</comment>
<dbReference type="PRINTS" id="PR01651">
    <property type="entry name" value="SECGEXPORT"/>
</dbReference>
<keyword evidence="5 11" id="KW-0812">Transmembrane</keyword>
<feature type="transmembrane region" description="Helical" evidence="11">
    <location>
        <begin position="56"/>
        <end position="75"/>
    </location>
</feature>
<name>A0A382P1C3_9ZZZZ</name>
<feature type="compositionally biased region" description="Low complexity" evidence="10">
    <location>
        <begin position="101"/>
        <end position="114"/>
    </location>
</feature>
<dbReference type="PANTHER" id="PTHR34182:SF1">
    <property type="entry name" value="PROTEIN-EXPORT MEMBRANE PROTEIN SECG"/>
    <property type="match status" value="1"/>
</dbReference>
<dbReference type="GO" id="GO:0009306">
    <property type="term" value="P:protein secretion"/>
    <property type="evidence" value="ECO:0007669"/>
    <property type="project" value="InterPro"/>
</dbReference>
<evidence type="ECO:0000256" key="10">
    <source>
        <dbReference type="SAM" id="MobiDB-lite"/>
    </source>
</evidence>
<keyword evidence="6" id="KW-0653">Protein transport</keyword>